<reference evidence="1" key="2">
    <citation type="journal article" date="2023" name="Science">
        <title>Genomic signatures of disease resistance in endangered staghorn corals.</title>
        <authorList>
            <person name="Vollmer S.V."/>
            <person name="Selwyn J.D."/>
            <person name="Despard B.A."/>
            <person name="Roesel C.L."/>
        </authorList>
    </citation>
    <scope>NUCLEOTIDE SEQUENCE</scope>
    <source>
        <strain evidence="1">K2</strain>
    </source>
</reference>
<proteinExistence type="predicted"/>
<dbReference type="Proteomes" id="UP001249851">
    <property type="component" value="Unassembled WGS sequence"/>
</dbReference>
<name>A0AAD9V9G7_ACRCE</name>
<reference evidence="1" key="1">
    <citation type="journal article" date="2023" name="G3 (Bethesda)">
        <title>Whole genome assembly and annotation of the endangered Caribbean coral Acropora cervicornis.</title>
        <authorList>
            <person name="Selwyn J.D."/>
            <person name="Vollmer S.V."/>
        </authorList>
    </citation>
    <scope>NUCLEOTIDE SEQUENCE</scope>
    <source>
        <strain evidence="1">K2</strain>
    </source>
</reference>
<organism evidence="1 2">
    <name type="scientific">Acropora cervicornis</name>
    <name type="common">Staghorn coral</name>
    <dbReference type="NCBI Taxonomy" id="6130"/>
    <lineage>
        <taxon>Eukaryota</taxon>
        <taxon>Metazoa</taxon>
        <taxon>Cnidaria</taxon>
        <taxon>Anthozoa</taxon>
        <taxon>Hexacorallia</taxon>
        <taxon>Scleractinia</taxon>
        <taxon>Astrocoeniina</taxon>
        <taxon>Acroporidae</taxon>
        <taxon>Acropora</taxon>
    </lineage>
</organism>
<evidence type="ECO:0000313" key="1">
    <source>
        <dbReference type="EMBL" id="KAK2566206.1"/>
    </source>
</evidence>
<protein>
    <submittedName>
        <fullName evidence="1">Uncharacterized protein</fullName>
    </submittedName>
</protein>
<gene>
    <name evidence="1" type="ORF">P5673_009672</name>
</gene>
<evidence type="ECO:0000313" key="2">
    <source>
        <dbReference type="Proteomes" id="UP001249851"/>
    </source>
</evidence>
<dbReference type="AlphaFoldDB" id="A0AAD9V9G7"/>
<sequence>MAGVTFRTLPSSTPMVLSAFEGASSHRNRESEVSQLNSPVSHSRLILLAASLIARVLRKPPVA</sequence>
<keyword evidence="2" id="KW-1185">Reference proteome</keyword>
<accession>A0AAD9V9G7</accession>
<dbReference type="EMBL" id="JARQWQ010000017">
    <property type="protein sequence ID" value="KAK2566206.1"/>
    <property type="molecule type" value="Genomic_DNA"/>
</dbReference>
<comment type="caution">
    <text evidence="1">The sequence shown here is derived from an EMBL/GenBank/DDBJ whole genome shotgun (WGS) entry which is preliminary data.</text>
</comment>